<sequence>MMTDNESMTVIEQRAAFALAGILSTRMLGLFIILPVFALYARTLPNVTPTLVGLAIGIYGLTQALFQIPFGILSDRWGRKPVITLGLLIFAVGGLTAALSSSIVGIIIGRALQGLGAISSSILALTADLTREEHRTKAMAFLGSSMGISFMLALIIGPVLNQWIGIPGIFALTALLSLIALAVLHFMVPQPVTKQSHQHAEPIRVQFKKILTNTQLLRLNIGVLLLHLFLTSLFVVLPIVLKAKLDLEHHWQVYVPVLVSSFLIIVPVIIYTEKRHLSKPVFVSAITLLVLGMLGLSYLDNSLGGIMGMLLLFFIAFNLLEASLPSLLSKIAPAEYKGAAMGVYSTAQFLGAFLGGFGGGWIQHHYGIESVFIVDAALATIWLMLAITAKNPRYLSSHLLNVGQINKQQANHLSHCLTQVPGVAEVVIILEEGVAYLKVDRQVLDMTALNVISNYITK</sequence>
<feature type="transmembrane region" description="Helical" evidence="7">
    <location>
        <begin position="216"/>
        <end position="241"/>
    </location>
</feature>
<keyword evidence="6 7" id="KW-0472">Membrane</keyword>
<dbReference type="EMBL" id="AP014633">
    <property type="protein sequence ID" value="BAP55625.1"/>
    <property type="molecule type" value="Genomic_DNA"/>
</dbReference>
<dbReference type="InterPro" id="IPR020846">
    <property type="entry name" value="MFS_dom"/>
</dbReference>
<dbReference type="Pfam" id="PF07690">
    <property type="entry name" value="MFS_1"/>
    <property type="match status" value="1"/>
</dbReference>
<dbReference type="Gene3D" id="1.20.1250.20">
    <property type="entry name" value="MFS general substrate transporter like domains"/>
    <property type="match status" value="1"/>
</dbReference>
<dbReference type="InterPro" id="IPR011701">
    <property type="entry name" value="MFS"/>
</dbReference>
<reference evidence="9" key="1">
    <citation type="journal article" date="2014" name="ISME J.">
        <title>Ecophysiology of Thioploca ingrica as revealed by the complete genome sequence supplemented with proteomic evidence.</title>
        <authorList>
            <person name="Kojima H."/>
            <person name="Ogura Y."/>
            <person name="Yamamoto N."/>
            <person name="Togashi T."/>
            <person name="Mori H."/>
            <person name="Watanabe T."/>
            <person name="Nemoto F."/>
            <person name="Kurokawa K."/>
            <person name="Hayashi T."/>
            <person name="Fukui M."/>
        </authorList>
    </citation>
    <scope>NUCLEOTIDE SEQUENCE [LARGE SCALE GENOMIC DNA]</scope>
</reference>
<keyword evidence="2" id="KW-0813">Transport</keyword>
<evidence type="ECO:0000256" key="2">
    <source>
        <dbReference type="ARBA" id="ARBA00022448"/>
    </source>
</evidence>
<evidence type="ECO:0000259" key="8">
    <source>
        <dbReference type="PROSITE" id="PS50850"/>
    </source>
</evidence>
<dbReference type="STRING" id="40754.THII_1328"/>
<keyword evidence="3" id="KW-1003">Cell membrane</keyword>
<dbReference type="PANTHER" id="PTHR23517">
    <property type="entry name" value="RESISTANCE PROTEIN MDTM, PUTATIVE-RELATED-RELATED"/>
    <property type="match status" value="1"/>
</dbReference>
<feature type="transmembrane region" description="Helical" evidence="7">
    <location>
        <begin position="281"/>
        <end position="299"/>
    </location>
</feature>
<dbReference type="AlphaFoldDB" id="A0A090AKP7"/>
<comment type="subcellular location">
    <subcellularLocation>
        <location evidence="1">Cell membrane</location>
        <topology evidence="1">Multi-pass membrane protein</topology>
    </subcellularLocation>
</comment>
<feature type="transmembrane region" description="Helical" evidence="7">
    <location>
        <begin position="166"/>
        <end position="188"/>
    </location>
</feature>
<dbReference type="PROSITE" id="PS50850">
    <property type="entry name" value="MFS"/>
    <property type="match status" value="1"/>
</dbReference>
<evidence type="ECO:0000256" key="1">
    <source>
        <dbReference type="ARBA" id="ARBA00004651"/>
    </source>
</evidence>
<dbReference type="SUPFAM" id="SSF103473">
    <property type="entry name" value="MFS general substrate transporter"/>
    <property type="match status" value="1"/>
</dbReference>
<gene>
    <name evidence="9" type="ORF">THII_1328</name>
</gene>
<evidence type="ECO:0000256" key="3">
    <source>
        <dbReference type="ARBA" id="ARBA00022475"/>
    </source>
</evidence>
<proteinExistence type="predicted"/>
<evidence type="ECO:0000313" key="9">
    <source>
        <dbReference type="EMBL" id="BAP55625.1"/>
    </source>
</evidence>
<dbReference type="CDD" id="cd17472">
    <property type="entry name" value="MFS_YajR_like"/>
    <property type="match status" value="1"/>
</dbReference>
<feature type="transmembrane region" description="Helical" evidence="7">
    <location>
        <begin position="16"/>
        <end position="40"/>
    </location>
</feature>
<dbReference type="Gene3D" id="3.30.70.100">
    <property type="match status" value="1"/>
</dbReference>
<evidence type="ECO:0000313" key="10">
    <source>
        <dbReference type="Proteomes" id="UP000031623"/>
    </source>
</evidence>
<feature type="transmembrane region" description="Helical" evidence="7">
    <location>
        <begin position="138"/>
        <end position="160"/>
    </location>
</feature>
<evidence type="ECO:0000256" key="6">
    <source>
        <dbReference type="ARBA" id="ARBA00023136"/>
    </source>
</evidence>
<dbReference type="GO" id="GO:0022857">
    <property type="term" value="F:transmembrane transporter activity"/>
    <property type="evidence" value="ECO:0007669"/>
    <property type="project" value="InterPro"/>
</dbReference>
<name>A0A090AKP7_9GAMM</name>
<feature type="transmembrane region" description="Helical" evidence="7">
    <location>
        <begin position="305"/>
        <end position="328"/>
    </location>
</feature>
<keyword evidence="4 7" id="KW-0812">Transmembrane</keyword>
<evidence type="ECO:0000256" key="4">
    <source>
        <dbReference type="ARBA" id="ARBA00022692"/>
    </source>
</evidence>
<feature type="transmembrane region" description="Helical" evidence="7">
    <location>
        <begin position="85"/>
        <end position="108"/>
    </location>
</feature>
<dbReference type="InterPro" id="IPR036259">
    <property type="entry name" value="MFS_trans_sf"/>
</dbReference>
<accession>A0A090AKP7</accession>
<dbReference type="GO" id="GO:0005886">
    <property type="term" value="C:plasma membrane"/>
    <property type="evidence" value="ECO:0007669"/>
    <property type="project" value="UniProtKB-SubCell"/>
</dbReference>
<dbReference type="InterPro" id="IPR050171">
    <property type="entry name" value="MFS_Transporters"/>
</dbReference>
<keyword evidence="5 7" id="KW-1133">Transmembrane helix</keyword>
<dbReference type="PANTHER" id="PTHR23517:SF2">
    <property type="entry name" value="MULTIDRUG RESISTANCE PROTEIN MDTH"/>
    <property type="match status" value="1"/>
</dbReference>
<dbReference type="HOGENOM" id="CLU_001265_10_0_6"/>
<feature type="domain" description="Major facilitator superfamily (MFS) profile" evidence="8">
    <location>
        <begin position="13"/>
        <end position="394"/>
    </location>
</feature>
<feature type="transmembrane region" description="Helical" evidence="7">
    <location>
        <begin position="368"/>
        <end position="389"/>
    </location>
</feature>
<feature type="transmembrane region" description="Helical" evidence="7">
    <location>
        <begin position="340"/>
        <end position="362"/>
    </location>
</feature>
<dbReference type="KEGG" id="tig:THII_1328"/>
<feature type="transmembrane region" description="Helical" evidence="7">
    <location>
        <begin position="253"/>
        <end position="272"/>
    </location>
</feature>
<protein>
    <submittedName>
        <fullName evidence="9">Major facilitator superfamily protein</fullName>
    </submittedName>
</protein>
<organism evidence="9 10">
    <name type="scientific">Thioploca ingrica</name>
    <dbReference type="NCBI Taxonomy" id="40754"/>
    <lineage>
        <taxon>Bacteria</taxon>
        <taxon>Pseudomonadati</taxon>
        <taxon>Pseudomonadota</taxon>
        <taxon>Gammaproteobacteria</taxon>
        <taxon>Thiotrichales</taxon>
        <taxon>Thiotrichaceae</taxon>
        <taxon>Thioploca</taxon>
    </lineage>
</organism>
<evidence type="ECO:0000256" key="5">
    <source>
        <dbReference type="ARBA" id="ARBA00022989"/>
    </source>
</evidence>
<feature type="transmembrane region" description="Helical" evidence="7">
    <location>
        <begin position="52"/>
        <end position="73"/>
    </location>
</feature>
<keyword evidence="10" id="KW-1185">Reference proteome</keyword>
<evidence type="ECO:0000256" key="7">
    <source>
        <dbReference type="SAM" id="Phobius"/>
    </source>
</evidence>
<dbReference type="Proteomes" id="UP000031623">
    <property type="component" value="Chromosome"/>
</dbReference>